<dbReference type="PANTHER" id="PTHR13720:SF13">
    <property type="entry name" value="CILIA- AND FLAGELLA-ASSOCIATED PROTEIN 251"/>
    <property type="match status" value="1"/>
</dbReference>
<accession>A0A8T2US29</accession>
<evidence type="ECO:0000256" key="2">
    <source>
        <dbReference type="ARBA" id="ARBA00022574"/>
    </source>
</evidence>
<feature type="domain" description="Anaphase-promoting complex subunit 4-like WD40" evidence="6">
    <location>
        <begin position="427"/>
        <end position="506"/>
    </location>
</feature>
<dbReference type="OMA" id="YYAQIRA"/>
<dbReference type="InterPro" id="IPR050630">
    <property type="entry name" value="WD_repeat_EMAP"/>
</dbReference>
<protein>
    <recommendedName>
        <fullName evidence="5">Cilia- and flagella-associated protein 251</fullName>
    </recommendedName>
</protein>
<sequence length="917" mass="103185">MDSPLLPLASISHGTCPLTSQSGHDDYCMSLLLQDLQWVFGASHIRAGVIDLRTAENKNTIAYAAGHNLVLYDRSLHWQRFLQGHVHHIQCLAACPKRKYIVSADCGSEAILIVWSSENGQVHSSIPQKETGGIIAIDFFEKGDKFATLSTIDRNRMQTMCIWRIEATTCQIASSLSVFSTDFQHSLQINKDDQDELITNGKKTVYFWKLFKEEGENTPLKKVLRREKASIKTVEMLKNIREFTVSCFLPNSDSAITGMVSGEVIFWQEPRSPFFKEESKSLSVSDSDESNKLPSARKMYAIKIVQLHDTPITHISVQNSYVITGGSDGYLRFYDCRLGLIGWLEELQAGEITSVSFSTLSSCEQEANFTIQVPPFIVGTRKGHMILLHAGIFEEPSGSLQHKGEELLDYIPTMVKCVTAHPHLPYFAMISADGLLQVHDYNTRNVCSQREFSKLKAEFITYSPTGSVLACGFSTGFLKIIDSDSLQDVDNIAISRSGITKLEFSSDESLLAIADSSFAVSLVNCFISKDHVDEKWEYVGKFRSHAREIAGLHFAKVNGNNRLFSVGHDCMIVEYDLTESVKEKRLKLKGTWPVNSSGIPIALYSTTFFEQGELHLLISDSNFKIRIYDTKNFICHRTLLGPTFGTPVDSTFRLSLEHCTQEILAFGTKDQILGIMILPLRNNKIIQYMGVIGHAGFIQHMTISHDKKYLLTVSAHDGIINLWRVSLPLAKAFFESEENPISGHFKGSIGAKNLQLIREYFFTSQIFSQGEGFTNERILDSTVEIDQLHNLLSAVGVFPSLHELQEILTEINETFPMQKSISFKDFLPIFLNHKPVIELNPETIHHAFSAIGLDPHGTNTDILMTTLQNEGERMTREEIQQCFEKILHKHVNLDALPRNISATWFCNKVLKYLGHRA</sequence>
<evidence type="ECO:0000313" key="7">
    <source>
        <dbReference type="EMBL" id="KAH7436405.1"/>
    </source>
</evidence>
<dbReference type="Pfam" id="PF12894">
    <property type="entry name" value="ANAPC4_WD40"/>
    <property type="match status" value="1"/>
</dbReference>
<name>A0A8T2US29_CERRI</name>
<reference evidence="7" key="1">
    <citation type="submission" date="2021-08" db="EMBL/GenBank/DDBJ databases">
        <title>WGS assembly of Ceratopteris richardii.</title>
        <authorList>
            <person name="Marchant D.B."/>
            <person name="Chen G."/>
            <person name="Jenkins J."/>
            <person name="Shu S."/>
            <person name="Leebens-Mack J."/>
            <person name="Grimwood J."/>
            <person name="Schmutz J."/>
            <person name="Soltis P."/>
            <person name="Soltis D."/>
            <person name="Chen Z.-H."/>
        </authorList>
    </citation>
    <scope>NUCLEOTIDE SEQUENCE</scope>
    <source>
        <strain evidence="7">Whitten #5841</strain>
        <tissue evidence="7">Leaf</tissue>
    </source>
</reference>
<dbReference type="SMART" id="SM00320">
    <property type="entry name" value="WD40"/>
    <property type="match status" value="10"/>
</dbReference>
<dbReference type="InterPro" id="IPR001680">
    <property type="entry name" value="WD40_rpt"/>
</dbReference>
<gene>
    <name evidence="7" type="ORF">KP509_05G018200</name>
</gene>
<dbReference type="SUPFAM" id="SSF47473">
    <property type="entry name" value="EF-hand"/>
    <property type="match status" value="1"/>
</dbReference>
<comment type="subcellular location">
    <subcellularLocation>
        <location evidence="1">Cell projection</location>
        <location evidence="1">Cilium</location>
    </subcellularLocation>
</comment>
<dbReference type="PANTHER" id="PTHR13720">
    <property type="entry name" value="WD-40 REPEAT PROTEIN"/>
    <property type="match status" value="1"/>
</dbReference>
<dbReference type="InterPro" id="IPR036322">
    <property type="entry name" value="WD40_repeat_dom_sf"/>
</dbReference>
<evidence type="ECO:0000256" key="1">
    <source>
        <dbReference type="ARBA" id="ARBA00004138"/>
    </source>
</evidence>
<dbReference type="InterPro" id="IPR015943">
    <property type="entry name" value="WD40/YVTN_repeat-like_dom_sf"/>
</dbReference>
<dbReference type="Gene3D" id="1.10.238.10">
    <property type="entry name" value="EF-hand"/>
    <property type="match status" value="1"/>
</dbReference>
<organism evidence="7 8">
    <name type="scientific">Ceratopteris richardii</name>
    <name type="common">Triangle waterfern</name>
    <dbReference type="NCBI Taxonomy" id="49495"/>
    <lineage>
        <taxon>Eukaryota</taxon>
        <taxon>Viridiplantae</taxon>
        <taxon>Streptophyta</taxon>
        <taxon>Embryophyta</taxon>
        <taxon>Tracheophyta</taxon>
        <taxon>Polypodiopsida</taxon>
        <taxon>Polypodiidae</taxon>
        <taxon>Polypodiales</taxon>
        <taxon>Pteridineae</taxon>
        <taxon>Pteridaceae</taxon>
        <taxon>Parkerioideae</taxon>
        <taxon>Ceratopteris</taxon>
    </lineage>
</organism>
<keyword evidence="8" id="KW-1185">Reference proteome</keyword>
<dbReference type="AlphaFoldDB" id="A0A8T2US29"/>
<evidence type="ECO:0000256" key="3">
    <source>
        <dbReference type="ARBA" id="ARBA00022737"/>
    </source>
</evidence>
<dbReference type="InterPro" id="IPR011992">
    <property type="entry name" value="EF-hand-dom_pair"/>
</dbReference>
<dbReference type="SUPFAM" id="SSF50978">
    <property type="entry name" value="WD40 repeat-like"/>
    <property type="match status" value="2"/>
</dbReference>
<dbReference type="OrthoDB" id="4899631at2759"/>
<dbReference type="Pfam" id="PF00400">
    <property type="entry name" value="WD40"/>
    <property type="match status" value="2"/>
</dbReference>
<evidence type="ECO:0000259" key="6">
    <source>
        <dbReference type="Pfam" id="PF12894"/>
    </source>
</evidence>
<comment type="caution">
    <text evidence="7">The sequence shown here is derived from an EMBL/GenBank/DDBJ whole genome shotgun (WGS) entry which is preliminary data.</text>
</comment>
<dbReference type="EMBL" id="CM035410">
    <property type="protein sequence ID" value="KAH7436405.1"/>
    <property type="molecule type" value="Genomic_DNA"/>
</dbReference>
<keyword evidence="4" id="KW-0966">Cell projection</keyword>
<evidence type="ECO:0000256" key="4">
    <source>
        <dbReference type="ARBA" id="ARBA00023273"/>
    </source>
</evidence>
<keyword evidence="2" id="KW-0853">WD repeat</keyword>
<evidence type="ECO:0000256" key="5">
    <source>
        <dbReference type="ARBA" id="ARBA00040994"/>
    </source>
</evidence>
<proteinExistence type="predicted"/>
<dbReference type="InterPro" id="IPR024977">
    <property type="entry name" value="Apc4-like_WD40_dom"/>
</dbReference>
<dbReference type="Proteomes" id="UP000825935">
    <property type="component" value="Chromosome 5"/>
</dbReference>
<keyword evidence="3" id="KW-0677">Repeat</keyword>
<dbReference type="Gene3D" id="2.130.10.10">
    <property type="entry name" value="YVTN repeat-like/Quinoprotein amine dehydrogenase"/>
    <property type="match status" value="3"/>
</dbReference>
<evidence type="ECO:0000313" key="8">
    <source>
        <dbReference type="Proteomes" id="UP000825935"/>
    </source>
</evidence>
<dbReference type="GO" id="GO:0031514">
    <property type="term" value="C:motile cilium"/>
    <property type="evidence" value="ECO:0007669"/>
    <property type="project" value="TreeGrafter"/>
</dbReference>